<dbReference type="GO" id="GO:0005674">
    <property type="term" value="C:transcription factor TFIIF complex"/>
    <property type="evidence" value="ECO:0007669"/>
    <property type="project" value="TreeGrafter"/>
</dbReference>
<feature type="region of interest" description="Disordered" evidence="8">
    <location>
        <begin position="205"/>
        <end position="243"/>
    </location>
</feature>
<dbReference type="GO" id="GO:0001096">
    <property type="term" value="F:TFIIF-class transcription factor complex binding"/>
    <property type="evidence" value="ECO:0007669"/>
    <property type="project" value="TreeGrafter"/>
</dbReference>
<dbReference type="Proteomes" id="UP000192927">
    <property type="component" value="Unassembled WGS sequence"/>
</dbReference>
<reference evidence="10" key="1">
    <citation type="submission" date="2017-03" db="EMBL/GenBank/DDBJ databases">
        <authorList>
            <person name="Sharma R."/>
            <person name="Thines M."/>
        </authorList>
    </citation>
    <scope>NUCLEOTIDE SEQUENCE [LARGE SCALE GENOMIC DNA]</scope>
</reference>
<name>A0A1W5CY96_9LECA</name>
<keyword evidence="9" id="KW-0396">Initiation factor</keyword>
<proteinExistence type="inferred from homology"/>
<evidence type="ECO:0000256" key="6">
    <source>
        <dbReference type="ARBA" id="ARBA00023242"/>
    </source>
</evidence>
<dbReference type="Pfam" id="PF05793">
    <property type="entry name" value="TFIIF_alpha"/>
    <property type="match status" value="1"/>
</dbReference>
<feature type="region of interest" description="Disordered" evidence="8">
    <location>
        <begin position="319"/>
        <end position="405"/>
    </location>
</feature>
<feature type="compositionally biased region" description="Acidic residues" evidence="8">
    <location>
        <begin position="376"/>
        <end position="400"/>
    </location>
</feature>
<keyword evidence="6 7" id="KW-0539">Nucleus</keyword>
<accession>A0A1W5CY96</accession>
<keyword evidence="9" id="KW-0648">Protein biosynthesis</keyword>
<dbReference type="GO" id="GO:0003677">
    <property type="term" value="F:DNA binding"/>
    <property type="evidence" value="ECO:0007669"/>
    <property type="project" value="UniProtKB-KW"/>
</dbReference>
<keyword evidence="4 7" id="KW-0238">DNA-binding</keyword>
<dbReference type="SUPFAM" id="SSF50916">
    <property type="entry name" value="Rap30/74 interaction domains"/>
    <property type="match status" value="1"/>
</dbReference>
<feature type="compositionally biased region" description="Low complexity" evidence="8">
    <location>
        <begin position="568"/>
        <end position="579"/>
    </location>
</feature>
<keyword evidence="10" id="KW-1185">Reference proteome</keyword>
<keyword evidence="3 7" id="KW-0805">Transcription regulation</keyword>
<comment type="similarity">
    <text evidence="2 7">Belongs to the TFIIF alpha subunit family.</text>
</comment>
<dbReference type="GO" id="GO:0003743">
    <property type="term" value="F:translation initiation factor activity"/>
    <property type="evidence" value="ECO:0007669"/>
    <property type="project" value="UniProtKB-KW"/>
</dbReference>
<comment type="subcellular location">
    <subcellularLocation>
        <location evidence="1 7">Nucleus</location>
    </subcellularLocation>
</comment>
<protein>
    <recommendedName>
        <fullName evidence="7">Transcription initiation factor IIF subunit alpha</fullName>
    </recommendedName>
</protein>
<feature type="compositionally biased region" description="Polar residues" evidence="8">
    <location>
        <begin position="547"/>
        <end position="556"/>
    </location>
</feature>
<evidence type="ECO:0000256" key="4">
    <source>
        <dbReference type="ARBA" id="ARBA00023125"/>
    </source>
</evidence>
<feature type="compositionally biased region" description="Polar residues" evidence="8">
    <location>
        <begin position="672"/>
        <end position="682"/>
    </location>
</feature>
<dbReference type="InterPro" id="IPR011039">
    <property type="entry name" value="TFIIF_interaction"/>
</dbReference>
<dbReference type="InterPro" id="IPR008851">
    <property type="entry name" value="TFIIF-alpha"/>
</dbReference>
<dbReference type="PANTHER" id="PTHR13011">
    <property type="entry name" value="TFIIF-ALPHA"/>
    <property type="match status" value="1"/>
</dbReference>
<feature type="compositionally biased region" description="Pro residues" evidence="8">
    <location>
        <begin position="580"/>
        <end position="589"/>
    </location>
</feature>
<dbReference type="PANTHER" id="PTHR13011:SF0">
    <property type="entry name" value="GENERAL TRANSCRIPTION FACTOR IIF SUBUNIT 1"/>
    <property type="match status" value="1"/>
</dbReference>
<evidence type="ECO:0000256" key="8">
    <source>
        <dbReference type="SAM" id="MobiDB-lite"/>
    </source>
</evidence>
<feature type="compositionally biased region" description="Low complexity" evidence="8">
    <location>
        <begin position="590"/>
        <end position="603"/>
    </location>
</feature>
<dbReference type="GO" id="GO:0006367">
    <property type="term" value="P:transcription initiation at RNA polymerase II promoter"/>
    <property type="evidence" value="ECO:0007669"/>
    <property type="project" value="InterPro"/>
</dbReference>
<feature type="compositionally biased region" description="Polar residues" evidence="8">
    <location>
        <begin position="514"/>
        <end position="525"/>
    </location>
</feature>
<evidence type="ECO:0000256" key="1">
    <source>
        <dbReference type="ARBA" id="ARBA00004123"/>
    </source>
</evidence>
<feature type="compositionally biased region" description="Gly residues" evidence="8">
    <location>
        <begin position="638"/>
        <end position="655"/>
    </location>
</feature>
<evidence type="ECO:0000256" key="2">
    <source>
        <dbReference type="ARBA" id="ARBA00005249"/>
    </source>
</evidence>
<feature type="compositionally biased region" description="Basic and acidic residues" evidence="8">
    <location>
        <begin position="480"/>
        <end position="509"/>
    </location>
</feature>
<sequence length="784" mass="86110">MSASPADQISGRTPNGGPLPMMRRPKAADPLVRPKERNKRRPPRQAAPNGVGGTHTNGLTEPGQGQPQTIPQHPGRPVPLSQSRAPTGLLEGSEPIHSGFTSAPIAPYTDYPLVTTKRELLQGMRHHVARFYSKKVVDPRDEAEFTRPVRLHRRDPRAPPAGARGVQDEDALMGGLDSKEGLMDEKERERQEILRAERDAQREAEMAQVAPSAHTGGQKKMNSFKKKTQQVFRNDQTDEQKAESKLRYEEALPWHMEDFDNKNTWVGSYEAALSDTYVMLVHGQDGVFRMVPVEKWYKFTSKNQFKTLTIEEAEDRMGKKVKEPRWFMDSQKASQERQEEQRNKRATSKLFLGKWEKGSQGGSSAPATKNEHADADDLDFEEDRFADDEENQLFEGDDEETKLAEERIKRDQLQANIFNLKEEKEYEKAELLEKKEKEAEKKLGKGVKKALMKREKNYIYDSDSADNPYSEESESDDTETERLKEEERKKEEDKKAASDKDNLKSKDANKIISGASTKGTNTPSNRLKAPDPLKKASTNALKRPGSPNLSEASGTESSRKKHKKKHGSSSQPSGTSTPVPSGPMSPALPPSSSAPEAGASRPPQQRKTSIIRLNVEPAKLTEISSSAPRPDTKRSRTGGAGSGSDGEGAGSGGEMSEGTAKKRIKLKLGMPSSKNGTPQGSRAGSPDLGPPRNGTGVNAVKAGSRAGSPDAGGPAAVRKDTSVSFPTAAELKAHIPAGGISVGDLLKIYKSQVVGDEKRARFTKLMKENARYDKVTKLLKPLDA</sequence>
<evidence type="ECO:0000256" key="5">
    <source>
        <dbReference type="ARBA" id="ARBA00023163"/>
    </source>
</evidence>
<dbReference type="EMBL" id="FWEW01000830">
    <property type="protein sequence ID" value="SLM35847.1"/>
    <property type="molecule type" value="Genomic_DNA"/>
</dbReference>
<evidence type="ECO:0000313" key="9">
    <source>
        <dbReference type="EMBL" id="SLM35847.1"/>
    </source>
</evidence>
<evidence type="ECO:0000313" key="10">
    <source>
        <dbReference type="Proteomes" id="UP000192927"/>
    </source>
</evidence>
<dbReference type="AlphaFoldDB" id="A0A1W5CY96"/>
<keyword evidence="5 7" id="KW-0804">Transcription</keyword>
<feature type="region of interest" description="Disordered" evidence="8">
    <location>
        <begin position="1"/>
        <end position="98"/>
    </location>
</feature>
<feature type="compositionally biased region" description="Acidic residues" evidence="8">
    <location>
        <begin position="469"/>
        <end position="479"/>
    </location>
</feature>
<organism evidence="9 10">
    <name type="scientific">Lasallia pustulata</name>
    <dbReference type="NCBI Taxonomy" id="136370"/>
    <lineage>
        <taxon>Eukaryota</taxon>
        <taxon>Fungi</taxon>
        <taxon>Dikarya</taxon>
        <taxon>Ascomycota</taxon>
        <taxon>Pezizomycotina</taxon>
        <taxon>Lecanoromycetes</taxon>
        <taxon>OSLEUM clade</taxon>
        <taxon>Umbilicariomycetidae</taxon>
        <taxon>Umbilicariales</taxon>
        <taxon>Umbilicariaceae</taxon>
        <taxon>Lasallia</taxon>
    </lineage>
</organism>
<comment type="function">
    <text evidence="7">TFIIF is a general transcription initiation factor that binds to RNA polymerase II and helps to recruit it to the initiation complex in collaboration with TFIIB. It promotes transcription elongation.</text>
</comment>
<dbReference type="GO" id="GO:0016251">
    <property type="term" value="F:RNA polymerase II general transcription initiation factor activity"/>
    <property type="evidence" value="ECO:0007669"/>
    <property type="project" value="TreeGrafter"/>
</dbReference>
<feature type="region of interest" description="Disordered" evidence="8">
    <location>
        <begin position="453"/>
        <end position="720"/>
    </location>
</feature>
<feature type="compositionally biased region" description="Polar residues" evidence="8">
    <location>
        <begin position="1"/>
        <end position="13"/>
    </location>
</feature>
<evidence type="ECO:0000256" key="7">
    <source>
        <dbReference type="RuleBase" id="RU366044"/>
    </source>
</evidence>
<dbReference type="GO" id="GO:0032968">
    <property type="term" value="P:positive regulation of transcription elongation by RNA polymerase II"/>
    <property type="evidence" value="ECO:0007669"/>
    <property type="project" value="InterPro"/>
</dbReference>
<feature type="compositionally biased region" description="Basic and acidic residues" evidence="8">
    <location>
        <begin position="334"/>
        <end position="343"/>
    </location>
</feature>
<feature type="compositionally biased region" description="Polar residues" evidence="8">
    <location>
        <begin position="56"/>
        <end position="71"/>
    </location>
</feature>
<evidence type="ECO:0000256" key="3">
    <source>
        <dbReference type="ARBA" id="ARBA00023015"/>
    </source>
</evidence>